<feature type="domain" description="HTH cro/C1-type" evidence="4">
    <location>
        <begin position="39"/>
        <end position="74"/>
    </location>
</feature>
<dbReference type="CDD" id="cd00093">
    <property type="entry name" value="HTH_XRE"/>
    <property type="match status" value="1"/>
</dbReference>
<dbReference type="RefSeq" id="WP_184197020.1">
    <property type="nucleotide sequence ID" value="NZ_BMOX01000007.1"/>
</dbReference>
<dbReference type="EMBL" id="JACIIV010000008">
    <property type="protein sequence ID" value="MBB6227083.1"/>
    <property type="molecule type" value="Genomic_DNA"/>
</dbReference>
<evidence type="ECO:0000256" key="2">
    <source>
        <dbReference type="ARBA" id="ARBA00023125"/>
    </source>
</evidence>
<evidence type="ECO:0000256" key="1">
    <source>
        <dbReference type="ARBA" id="ARBA00023015"/>
    </source>
</evidence>
<sequence>MTSKIADSIRRGLEEAVAFAEGTADVSRFGVHIPDVIDVKAIRGKLGMTQQEFAGRFGFSIKTLRHWEQKQRAPEGPARAYLLVIDRDPNAVQRALRKAA</sequence>
<keyword evidence="6" id="KW-1185">Reference proteome</keyword>
<keyword evidence="3" id="KW-0804">Transcription</keyword>
<dbReference type="Pfam" id="PF01381">
    <property type="entry name" value="HTH_3"/>
    <property type="match status" value="1"/>
</dbReference>
<name>A0A841L7Z8_9SPHN</name>
<proteinExistence type="predicted"/>
<evidence type="ECO:0000313" key="5">
    <source>
        <dbReference type="EMBL" id="MBB6227083.1"/>
    </source>
</evidence>
<dbReference type="Gene3D" id="1.10.260.40">
    <property type="entry name" value="lambda repressor-like DNA-binding domains"/>
    <property type="match status" value="1"/>
</dbReference>
<evidence type="ECO:0000259" key="4">
    <source>
        <dbReference type="PROSITE" id="PS50943"/>
    </source>
</evidence>
<evidence type="ECO:0000313" key="6">
    <source>
        <dbReference type="Proteomes" id="UP000538147"/>
    </source>
</evidence>
<comment type="caution">
    <text evidence="5">The sequence shown here is derived from an EMBL/GenBank/DDBJ whole genome shotgun (WGS) entry which is preliminary data.</text>
</comment>
<dbReference type="SUPFAM" id="SSF47413">
    <property type="entry name" value="lambda repressor-like DNA-binding domains"/>
    <property type="match status" value="1"/>
</dbReference>
<dbReference type="Proteomes" id="UP000538147">
    <property type="component" value="Unassembled WGS sequence"/>
</dbReference>
<organism evidence="5 6">
    <name type="scientific">Polymorphobacter multimanifer</name>
    <dbReference type="NCBI Taxonomy" id="1070431"/>
    <lineage>
        <taxon>Bacteria</taxon>
        <taxon>Pseudomonadati</taxon>
        <taxon>Pseudomonadota</taxon>
        <taxon>Alphaproteobacteria</taxon>
        <taxon>Sphingomonadales</taxon>
        <taxon>Sphingosinicellaceae</taxon>
        <taxon>Polymorphobacter</taxon>
    </lineage>
</organism>
<keyword evidence="2" id="KW-0238">DNA-binding</keyword>
<dbReference type="NCBIfam" id="NF041265">
    <property type="entry name" value="NadS"/>
    <property type="match status" value="1"/>
</dbReference>
<dbReference type="AlphaFoldDB" id="A0A841L7Z8"/>
<dbReference type="GO" id="GO:0003677">
    <property type="term" value="F:DNA binding"/>
    <property type="evidence" value="ECO:0007669"/>
    <property type="project" value="UniProtKB-KW"/>
</dbReference>
<dbReference type="InterPro" id="IPR047761">
    <property type="entry name" value="NadS-like"/>
</dbReference>
<evidence type="ECO:0000256" key="3">
    <source>
        <dbReference type="ARBA" id="ARBA00023163"/>
    </source>
</evidence>
<dbReference type="PANTHER" id="PTHR36511">
    <property type="entry name" value="MERR FAMILY BACTERIAL REGULATORY PROTEIN"/>
    <property type="match status" value="1"/>
</dbReference>
<dbReference type="InterPro" id="IPR052359">
    <property type="entry name" value="HTH-type_reg/antitoxin"/>
</dbReference>
<reference evidence="5 6" key="1">
    <citation type="submission" date="2020-08" db="EMBL/GenBank/DDBJ databases">
        <title>Genomic Encyclopedia of Type Strains, Phase IV (KMG-IV): sequencing the most valuable type-strain genomes for metagenomic binning, comparative biology and taxonomic classification.</title>
        <authorList>
            <person name="Goeker M."/>
        </authorList>
    </citation>
    <scope>NUCLEOTIDE SEQUENCE [LARGE SCALE GENOMIC DNA]</scope>
    <source>
        <strain evidence="5 6">DSM 102189</strain>
    </source>
</reference>
<gene>
    <name evidence="5" type="ORF">FHS79_001247</name>
</gene>
<dbReference type="PROSITE" id="PS50943">
    <property type="entry name" value="HTH_CROC1"/>
    <property type="match status" value="1"/>
</dbReference>
<dbReference type="InterPro" id="IPR010982">
    <property type="entry name" value="Lambda_DNA-bd_dom_sf"/>
</dbReference>
<accession>A0A841L7Z8</accession>
<dbReference type="PANTHER" id="PTHR36511:SF4">
    <property type="entry name" value="ANTITOXIN MQSA"/>
    <property type="match status" value="1"/>
</dbReference>
<protein>
    <submittedName>
        <fullName evidence="5">Putative transcriptional regulator</fullName>
    </submittedName>
</protein>
<dbReference type="InterPro" id="IPR001387">
    <property type="entry name" value="Cro/C1-type_HTH"/>
</dbReference>
<keyword evidence="1" id="KW-0805">Transcription regulation</keyword>